<organism evidence="3 4">
    <name type="scientific">Salipiger abyssi</name>
    <dbReference type="NCBI Taxonomy" id="1250539"/>
    <lineage>
        <taxon>Bacteria</taxon>
        <taxon>Pseudomonadati</taxon>
        <taxon>Pseudomonadota</taxon>
        <taxon>Alphaproteobacteria</taxon>
        <taxon>Rhodobacterales</taxon>
        <taxon>Roseobacteraceae</taxon>
        <taxon>Salipiger</taxon>
    </lineage>
</organism>
<gene>
    <name evidence="3" type="ORF">Ga0080574_TMP3502</name>
</gene>
<keyword evidence="1" id="KW-1133">Transmembrane helix</keyword>
<evidence type="ECO:0000313" key="4">
    <source>
        <dbReference type="Proteomes" id="UP000187059"/>
    </source>
</evidence>
<keyword evidence="1" id="KW-0812">Transmembrane</keyword>
<protein>
    <submittedName>
        <fullName evidence="3">Putative Holin-X, holin superfamily III</fullName>
    </submittedName>
</protein>
<evidence type="ECO:0000256" key="2">
    <source>
        <dbReference type="SAM" id="SignalP"/>
    </source>
</evidence>
<name>A0A1P8UWX7_9RHOB</name>
<keyword evidence="4" id="KW-1185">Reference proteome</keyword>
<dbReference type="InterPro" id="IPR009937">
    <property type="entry name" value="Phage_holin_3_6"/>
</dbReference>
<sequence precursor="true">MCLLVAAVFLTLAAWMALSAAHGAQIAALVIGGVYLLLGAILIASTGRRRPVAPPPPPASVGSLAEAFLAGRAAGQAMGQGRERG</sequence>
<feature type="signal peptide" evidence="2">
    <location>
        <begin position="1"/>
        <end position="20"/>
    </location>
</feature>
<proteinExistence type="predicted"/>
<evidence type="ECO:0000256" key="1">
    <source>
        <dbReference type="SAM" id="Phobius"/>
    </source>
</evidence>
<reference evidence="3 4" key="1">
    <citation type="submission" date="2016-04" db="EMBL/GenBank/DDBJ databases">
        <title>Deep-sea bacteria in the southern Pacific.</title>
        <authorList>
            <person name="Tang K."/>
        </authorList>
    </citation>
    <scope>NUCLEOTIDE SEQUENCE [LARGE SCALE GENOMIC DNA]</scope>
    <source>
        <strain evidence="3 4">JLT2014</strain>
    </source>
</reference>
<feature type="transmembrane region" description="Helical" evidence="1">
    <location>
        <begin position="26"/>
        <end position="44"/>
    </location>
</feature>
<keyword evidence="1" id="KW-0472">Membrane</keyword>
<keyword evidence="2" id="KW-0732">Signal</keyword>
<dbReference type="EMBL" id="CP015093">
    <property type="protein sequence ID" value="APZ53836.1"/>
    <property type="molecule type" value="Genomic_DNA"/>
</dbReference>
<dbReference type="STRING" id="1250539.Ga0080574_TMP3502"/>
<dbReference type="Proteomes" id="UP000187059">
    <property type="component" value="Chromosome"/>
</dbReference>
<accession>A0A1P8UWX7</accession>
<feature type="chain" id="PRO_5012207810" evidence="2">
    <location>
        <begin position="21"/>
        <end position="85"/>
    </location>
</feature>
<dbReference type="Pfam" id="PF07332">
    <property type="entry name" value="Phage_holin_3_6"/>
    <property type="match status" value="1"/>
</dbReference>
<evidence type="ECO:0000313" key="3">
    <source>
        <dbReference type="EMBL" id="APZ53836.1"/>
    </source>
</evidence>
<dbReference type="AlphaFoldDB" id="A0A1P8UWX7"/>
<dbReference type="KEGG" id="paby:Ga0080574_TMP3502"/>